<evidence type="ECO:0000313" key="4">
    <source>
        <dbReference type="EMBL" id="MCD1653704.1"/>
    </source>
</evidence>
<dbReference type="EMBL" id="JAINWA010000001">
    <property type="protein sequence ID" value="MCD1653704.1"/>
    <property type="molecule type" value="Genomic_DNA"/>
</dbReference>
<dbReference type="Pfam" id="PF13432">
    <property type="entry name" value="TPR_16"/>
    <property type="match status" value="1"/>
</dbReference>
<protein>
    <submittedName>
        <fullName evidence="4">Tetratricopeptide repeat protein</fullName>
    </submittedName>
</protein>
<keyword evidence="1" id="KW-0677">Repeat</keyword>
<dbReference type="Proteomes" id="UP001198163">
    <property type="component" value="Unassembled WGS sequence"/>
</dbReference>
<keyword evidence="5" id="KW-1185">Reference proteome</keyword>
<keyword evidence="2 3" id="KW-0802">TPR repeat</keyword>
<name>A0AAE3EHP5_9SPIR</name>
<feature type="repeat" description="TPR" evidence="3">
    <location>
        <begin position="334"/>
        <end position="367"/>
    </location>
</feature>
<dbReference type="PROSITE" id="PS50005">
    <property type="entry name" value="TPR"/>
    <property type="match status" value="2"/>
</dbReference>
<dbReference type="Pfam" id="PF13174">
    <property type="entry name" value="TPR_6"/>
    <property type="match status" value="1"/>
</dbReference>
<feature type="repeat" description="TPR" evidence="3">
    <location>
        <begin position="258"/>
        <end position="291"/>
    </location>
</feature>
<dbReference type="RefSeq" id="WP_230753027.1">
    <property type="nucleotide sequence ID" value="NZ_JAINWA010000001.1"/>
</dbReference>
<proteinExistence type="predicted"/>
<comment type="caution">
    <text evidence="4">The sequence shown here is derived from an EMBL/GenBank/DDBJ whole genome shotgun (WGS) entry which is preliminary data.</text>
</comment>
<evidence type="ECO:0000313" key="5">
    <source>
        <dbReference type="Proteomes" id="UP001198163"/>
    </source>
</evidence>
<evidence type="ECO:0000256" key="3">
    <source>
        <dbReference type="PROSITE-ProRule" id="PRU00339"/>
    </source>
</evidence>
<evidence type="ECO:0000256" key="1">
    <source>
        <dbReference type="ARBA" id="ARBA00022737"/>
    </source>
</evidence>
<dbReference type="AlphaFoldDB" id="A0AAE3EHP5"/>
<dbReference type="SMART" id="SM00028">
    <property type="entry name" value="TPR"/>
    <property type="match status" value="5"/>
</dbReference>
<evidence type="ECO:0000256" key="2">
    <source>
        <dbReference type="ARBA" id="ARBA00022803"/>
    </source>
</evidence>
<accession>A0AAE3EHP5</accession>
<sequence length="378" mass="42902">MSHPLDSLVFINIPDSHDLSGFIAGFDSSIPLPVQLSAPGEKFDPANLSKEMILAGILTVFAWDQENAHLDYYRSLMQAAAPNIREELTEAAILKIRNGDFEMAEEIFRSLRGLDPDDVTTVLNLALLMDERADSMRRSGLEEEADAFDAEAFAHYRQAMAAEPPMPEAFFNAGYFFLKQKNFRKARQALEAFLQTETDKSDRTAERKERAKAIIEEISSRDLDDDLFKSAYDFITIGQEEKGLEAVREFLEHHPKVWNGWFLLGWALRRLERWQDARAAFEQAIELAKNDEAGMETGFVDICNELAICLMELGELDKSRACLISALEQESENTKIIANLGMVALRKGNHEEADGFFRTVLEIDPRDQLAREMLARDR</sequence>
<organism evidence="4 5">
    <name type="scientific">Teretinema zuelzerae</name>
    <dbReference type="NCBI Taxonomy" id="156"/>
    <lineage>
        <taxon>Bacteria</taxon>
        <taxon>Pseudomonadati</taxon>
        <taxon>Spirochaetota</taxon>
        <taxon>Spirochaetia</taxon>
        <taxon>Spirochaetales</taxon>
        <taxon>Treponemataceae</taxon>
        <taxon>Teretinema</taxon>
    </lineage>
</organism>
<dbReference type="PANTHER" id="PTHR12558">
    <property type="entry name" value="CELL DIVISION CYCLE 16,23,27"/>
    <property type="match status" value="1"/>
</dbReference>
<dbReference type="InterPro" id="IPR013105">
    <property type="entry name" value="TPR_2"/>
</dbReference>
<dbReference type="PANTHER" id="PTHR12558:SF13">
    <property type="entry name" value="CELL DIVISION CYCLE PROTEIN 27 HOMOLOG"/>
    <property type="match status" value="1"/>
</dbReference>
<gene>
    <name evidence="4" type="ORF">K7J14_03200</name>
</gene>
<dbReference type="Gene3D" id="1.25.40.10">
    <property type="entry name" value="Tetratricopeptide repeat domain"/>
    <property type="match status" value="2"/>
</dbReference>
<dbReference type="SUPFAM" id="SSF48452">
    <property type="entry name" value="TPR-like"/>
    <property type="match status" value="2"/>
</dbReference>
<dbReference type="InterPro" id="IPR019734">
    <property type="entry name" value="TPR_rpt"/>
</dbReference>
<reference evidence="4" key="1">
    <citation type="submission" date="2021-08" db="EMBL/GenBank/DDBJ databases">
        <title>Comparative analyses of Brucepasteria parasyntrophica and Teretinema zuelzerae.</title>
        <authorList>
            <person name="Song Y."/>
            <person name="Brune A."/>
        </authorList>
    </citation>
    <scope>NUCLEOTIDE SEQUENCE</scope>
    <source>
        <strain evidence="4">DSM 1903</strain>
    </source>
</reference>
<dbReference type="Pfam" id="PF07719">
    <property type="entry name" value="TPR_2"/>
    <property type="match status" value="1"/>
</dbReference>
<dbReference type="InterPro" id="IPR011990">
    <property type="entry name" value="TPR-like_helical_dom_sf"/>
</dbReference>